<organism evidence="2 3">
    <name type="scientific">Dorcoceras hygrometricum</name>
    <dbReference type="NCBI Taxonomy" id="472368"/>
    <lineage>
        <taxon>Eukaryota</taxon>
        <taxon>Viridiplantae</taxon>
        <taxon>Streptophyta</taxon>
        <taxon>Embryophyta</taxon>
        <taxon>Tracheophyta</taxon>
        <taxon>Spermatophyta</taxon>
        <taxon>Magnoliopsida</taxon>
        <taxon>eudicotyledons</taxon>
        <taxon>Gunneridae</taxon>
        <taxon>Pentapetalae</taxon>
        <taxon>asterids</taxon>
        <taxon>lamiids</taxon>
        <taxon>Lamiales</taxon>
        <taxon>Gesneriaceae</taxon>
        <taxon>Didymocarpoideae</taxon>
        <taxon>Trichosporeae</taxon>
        <taxon>Loxocarpinae</taxon>
        <taxon>Dorcoceras</taxon>
    </lineage>
</organism>
<sequence length="350" mass="39682">MVVKQKETTSVDDVDNIIEEVIAATAKLETDVVQPDLAEGTAMGTVLTNMEEDSVKYMDTDFLLIEPATEKEIDLEPAADMGQLPLDEESLSIDDLLKRIPEENLPKISLADKGKAPLDEPDTIKGHPAREMFHLICGDIEFLVQLRERVIDDVAAFFSSFSLRHLAVMKSLNGISSNEEKVLMWGETDSVQIALQRRLYIVAKTISYPESMILRKPLPTLVLNKIKTFEVTLKAFARKFKFRKLPYPLKYMSLSNTFELKVAFFSTDLANIRKEVRDLSNEFDYKLAVIRNDLFEFRVETQEQFATLRDNLAELIAFVTKGRDDQKGGRVSRHEKEEAVDLGRKVGDTG</sequence>
<evidence type="ECO:0000313" key="3">
    <source>
        <dbReference type="Proteomes" id="UP000250235"/>
    </source>
</evidence>
<dbReference type="EMBL" id="KV020333">
    <property type="protein sequence ID" value="KZV14614.1"/>
    <property type="molecule type" value="Genomic_DNA"/>
</dbReference>
<evidence type="ECO:0000256" key="1">
    <source>
        <dbReference type="SAM" id="MobiDB-lite"/>
    </source>
</evidence>
<feature type="region of interest" description="Disordered" evidence="1">
    <location>
        <begin position="325"/>
        <end position="350"/>
    </location>
</feature>
<protein>
    <submittedName>
        <fullName evidence="2">Vacuolar protein sorting-associated protein 51</fullName>
    </submittedName>
</protein>
<dbReference type="AlphaFoldDB" id="A0A2Z6ZZC2"/>
<proteinExistence type="predicted"/>
<evidence type="ECO:0000313" key="2">
    <source>
        <dbReference type="EMBL" id="KZV14614.1"/>
    </source>
</evidence>
<gene>
    <name evidence="2" type="ORF">F511_42294</name>
</gene>
<reference evidence="2 3" key="1">
    <citation type="journal article" date="2015" name="Proc. Natl. Acad. Sci. U.S.A.">
        <title>The resurrection genome of Boea hygrometrica: A blueprint for survival of dehydration.</title>
        <authorList>
            <person name="Xiao L."/>
            <person name="Yang G."/>
            <person name="Zhang L."/>
            <person name="Yang X."/>
            <person name="Zhao S."/>
            <person name="Ji Z."/>
            <person name="Zhou Q."/>
            <person name="Hu M."/>
            <person name="Wang Y."/>
            <person name="Chen M."/>
            <person name="Xu Y."/>
            <person name="Jin H."/>
            <person name="Xiao X."/>
            <person name="Hu G."/>
            <person name="Bao F."/>
            <person name="Hu Y."/>
            <person name="Wan P."/>
            <person name="Li L."/>
            <person name="Deng X."/>
            <person name="Kuang T."/>
            <person name="Xiang C."/>
            <person name="Zhu J.K."/>
            <person name="Oliver M.J."/>
            <person name="He Y."/>
        </authorList>
    </citation>
    <scope>NUCLEOTIDE SEQUENCE [LARGE SCALE GENOMIC DNA]</scope>
    <source>
        <strain evidence="3">cv. XS01</strain>
    </source>
</reference>
<accession>A0A2Z6ZZC2</accession>
<dbReference type="Proteomes" id="UP000250235">
    <property type="component" value="Unassembled WGS sequence"/>
</dbReference>
<keyword evidence="3" id="KW-1185">Reference proteome</keyword>
<name>A0A2Z6ZZC2_9LAMI</name>